<evidence type="ECO:0000313" key="3">
    <source>
        <dbReference type="Proteomes" id="UP000009311"/>
    </source>
</evidence>
<reference evidence="2 3" key="1">
    <citation type="submission" date="2012-06" db="EMBL/GenBank/DDBJ databases">
        <title>Draft Genome Sequence of Lactobacillus pasteurii CRBIP 24.76T.</title>
        <authorList>
            <person name="Cousin S."/>
            <person name="Bouchier C."/>
            <person name="Loux V."/>
            <person name="Ma L."/>
            <person name="Creno S."/>
            <person name="Bizet C."/>
            <person name="Clermont D."/>
        </authorList>
    </citation>
    <scope>NUCLEOTIDE SEQUENCE [LARGE SCALE GENOMIC DNA]</scope>
    <source>
        <strain evidence="3">CRBIP 24.76T</strain>
    </source>
</reference>
<evidence type="ECO:0000256" key="1">
    <source>
        <dbReference type="SAM" id="Phobius"/>
    </source>
</evidence>
<keyword evidence="1" id="KW-0472">Membrane</keyword>
<dbReference type="EMBL" id="CAKD01000005">
    <property type="protein sequence ID" value="CCI84513.1"/>
    <property type="molecule type" value="Genomic_DNA"/>
</dbReference>
<keyword evidence="3" id="KW-1185">Reference proteome</keyword>
<name>I7LD24_9LACO</name>
<evidence type="ECO:0000313" key="2">
    <source>
        <dbReference type="EMBL" id="CCI84513.1"/>
    </source>
</evidence>
<dbReference type="Proteomes" id="UP000009311">
    <property type="component" value="Unassembled WGS sequence"/>
</dbReference>
<dbReference type="AlphaFoldDB" id="I7LD24"/>
<comment type="caution">
    <text evidence="2">The sequence shown here is derived from an EMBL/GenBank/DDBJ whole genome shotgun (WGS) entry which is preliminary data.</text>
</comment>
<keyword evidence="1" id="KW-0812">Transmembrane</keyword>
<accession>I7LD24</accession>
<sequence length="204" mass="24563">MNSTYVIIIVILVALTFIIQFYSQYKRKKLIYKITPLALSEDTKAFDQLIDQKETIRIIPEYNRAVLKLNSYLYHNDRIRLEELFVQIEKAHFTERQKLDFYIRELMYYMDQLDKTKAQKVYKKIKTNKNFSKVRGQIELPYKVLVLNETDKLDQLIEKSKSEADPQKRVAYYMLISHIYETLKDKQQAKNYQDKAKEILKNNK</sequence>
<dbReference type="OrthoDB" id="3191381at2"/>
<protein>
    <submittedName>
        <fullName evidence="2">Uncharacterized protein</fullName>
    </submittedName>
</protein>
<proteinExistence type="predicted"/>
<dbReference type="RefSeq" id="WP_009559064.1">
    <property type="nucleotide sequence ID" value="NZ_AYZN01000005.1"/>
</dbReference>
<gene>
    <name evidence="2" type="ORF">BN53_00050</name>
</gene>
<organism evidence="2 3">
    <name type="scientific">Lactobacillus pasteurii DSM 23907 = CRBIP 24.76</name>
    <dbReference type="NCBI Taxonomy" id="1423790"/>
    <lineage>
        <taxon>Bacteria</taxon>
        <taxon>Bacillati</taxon>
        <taxon>Bacillota</taxon>
        <taxon>Bacilli</taxon>
        <taxon>Lactobacillales</taxon>
        <taxon>Lactobacillaceae</taxon>
        <taxon>Lactobacillus</taxon>
    </lineage>
</organism>
<feature type="transmembrane region" description="Helical" evidence="1">
    <location>
        <begin position="6"/>
        <end position="23"/>
    </location>
</feature>
<keyword evidence="1" id="KW-1133">Transmembrane helix</keyword>
<dbReference type="eggNOG" id="ENOG50335KN">
    <property type="taxonomic scope" value="Bacteria"/>
</dbReference>
<dbReference type="STRING" id="1423790.BN53_00050"/>